<accession>A0A372MEC8</accession>
<organism evidence="1 2">
    <name type="scientific">Sphaerochaeta halotolerans</name>
    <dbReference type="NCBI Taxonomy" id="2293840"/>
    <lineage>
        <taxon>Bacteria</taxon>
        <taxon>Pseudomonadati</taxon>
        <taxon>Spirochaetota</taxon>
        <taxon>Spirochaetia</taxon>
        <taxon>Spirochaetales</taxon>
        <taxon>Sphaerochaetaceae</taxon>
        <taxon>Sphaerochaeta</taxon>
    </lineage>
</organism>
<comment type="caution">
    <text evidence="1">The sequence shown here is derived from an EMBL/GenBank/DDBJ whole genome shotgun (WGS) entry which is preliminary data.</text>
</comment>
<sequence>MRSLKEIHERQISDCLKVTELEYRPYDPGKYLYIMFCKRDDLLSDEYIELMYVILVAWGMNSRGAQLNAFDSFRATLLENKDRIQKLRDQNICLETIDFDSKKEQIKELFTSLDLMKGGKTSRFVTYSKTLHLLLPNLCVPMDRKYTLSFYPSNVPKALDKQFIKYWMIMKDMQSYAKDHEKVLKQAIANKVDQPWNQNLTKVIDNILIGWNLKTKLK</sequence>
<dbReference type="EMBL" id="QUWK01000021">
    <property type="protein sequence ID" value="RFU93728.1"/>
    <property type="molecule type" value="Genomic_DNA"/>
</dbReference>
<name>A0A372MEC8_9SPIR</name>
<reference evidence="2" key="1">
    <citation type="submission" date="2018-08" db="EMBL/GenBank/DDBJ databases">
        <authorList>
            <person name="Grouzdev D.S."/>
            <person name="Krutkina M.S."/>
        </authorList>
    </citation>
    <scope>NUCLEOTIDE SEQUENCE [LARGE SCALE GENOMIC DNA]</scope>
    <source>
        <strain evidence="2">4-11</strain>
    </source>
</reference>
<dbReference type="RefSeq" id="WP_117331494.1">
    <property type="nucleotide sequence ID" value="NZ_QUWK01000021.1"/>
</dbReference>
<gene>
    <name evidence="1" type="ORF">DYP60_13235</name>
</gene>
<keyword evidence="2" id="KW-1185">Reference proteome</keyword>
<dbReference type="Proteomes" id="UP000264002">
    <property type="component" value="Unassembled WGS sequence"/>
</dbReference>
<proteinExistence type="predicted"/>
<protein>
    <submittedName>
        <fullName evidence="1">Uncharacterized protein</fullName>
    </submittedName>
</protein>
<evidence type="ECO:0000313" key="2">
    <source>
        <dbReference type="Proteomes" id="UP000264002"/>
    </source>
</evidence>
<dbReference type="AlphaFoldDB" id="A0A372MEC8"/>
<reference evidence="1 2" key="2">
    <citation type="submission" date="2018-09" db="EMBL/GenBank/DDBJ databases">
        <title>Genome of Sphaerochaeta halotolerans strain 4-11.</title>
        <authorList>
            <person name="Nazina T.N."/>
            <person name="Sokolova D.S."/>
        </authorList>
    </citation>
    <scope>NUCLEOTIDE SEQUENCE [LARGE SCALE GENOMIC DNA]</scope>
    <source>
        <strain evidence="1 2">4-11</strain>
    </source>
</reference>
<evidence type="ECO:0000313" key="1">
    <source>
        <dbReference type="EMBL" id="RFU93728.1"/>
    </source>
</evidence>
<dbReference type="OrthoDB" id="3386565at2"/>